<proteinExistence type="predicted"/>
<accession>A0A0B1SNL4</accession>
<reference evidence="1 2" key="1">
    <citation type="submission" date="2014-03" db="EMBL/GenBank/DDBJ databases">
        <title>Draft genome of the hookworm Oesophagostomum dentatum.</title>
        <authorList>
            <person name="Mitreva M."/>
        </authorList>
    </citation>
    <scope>NUCLEOTIDE SEQUENCE [LARGE SCALE GENOMIC DNA]</scope>
    <source>
        <strain evidence="1 2">OD-Hann</strain>
    </source>
</reference>
<dbReference type="OrthoDB" id="5881494at2759"/>
<evidence type="ECO:0000313" key="1">
    <source>
        <dbReference type="EMBL" id="KHJ84785.1"/>
    </source>
</evidence>
<sequence>MLSDEFSRLLCSKTRYIFVTCERLRPEFTLMIKQYIERFLRDDVSQITFSLRTSSRILREIFENVAGRGEVLVRNGSKQVEFSYDRGTSELFCSTIE</sequence>
<organism evidence="1 2">
    <name type="scientific">Oesophagostomum dentatum</name>
    <name type="common">Nodular worm</name>
    <dbReference type="NCBI Taxonomy" id="61180"/>
    <lineage>
        <taxon>Eukaryota</taxon>
        <taxon>Metazoa</taxon>
        <taxon>Ecdysozoa</taxon>
        <taxon>Nematoda</taxon>
        <taxon>Chromadorea</taxon>
        <taxon>Rhabditida</taxon>
        <taxon>Rhabditina</taxon>
        <taxon>Rhabditomorpha</taxon>
        <taxon>Strongyloidea</taxon>
        <taxon>Strongylidae</taxon>
        <taxon>Oesophagostomum</taxon>
    </lineage>
</organism>
<name>A0A0B1SNL4_OESDE</name>
<dbReference type="EMBL" id="KN566795">
    <property type="protein sequence ID" value="KHJ84785.1"/>
    <property type="molecule type" value="Genomic_DNA"/>
</dbReference>
<dbReference type="AlphaFoldDB" id="A0A0B1SNL4"/>
<gene>
    <name evidence="1" type="ORF">OESDEN_15497</name>
</gene>
<keyword evidence="2" id="KW-1185">Reference proteome</keyword>
<dbReference type="Proteomes" id="UP000053660">
    <property type="component" value="Unassembled WGS sequence"/>
</dbReference>
<protein>
    <submittedName>
        <fullName evidence="1">Uncharacterized protein</fullName>
    </submittedName>
</protein>
<evidence type="ECO:0000313" key="2">
    <source>
        <dbReference type="Proteomes" id="UP000053660"/>
    </source>
</evidence>